<accession>A0ABU3ZLH4</accession>
<feature type="compositionally biased region" description="Polar residues" evidence="1">
    <location>
        <begin position="1"/>
        <end position="16"/>
    </location>
</feature>
<keyword evidence="3" id="KW-1185">Reference proteome</keyword>
<evidence type="ECO:0000256" key="1">
    <source>
        <dbReference type="SAM" id="MobiDB-lite"/>
    </source>
</evidence>
<dbReference type="SUPFAM" id="SSF56672">
    <property type="entry name" value="DNA/RNA polymerases"/>
    <property type="match status" value="1"/>
</dbReference>
<evidence type="ECO:0000313" key="3">
    <source>
        <dbReference type="Proteomes" id="UP001186452"/>
    </source>
</evidence>
<gene>
    <name evidence="2" type="ORF">R2X38_18450</name>
</gene>
<evidence type="ECO:0000313" key="2">
    <source>
        <dbReference type="EMBL" id="MDV5170981.1"/>
    </source>
</evidence>
<reference evidence="2 3" key="1">
    <citation type="submission" date="2023-10" db="EMBL/GenBank/DDBJ databases">
        <title>Marine bacteria isolated from horseshoe crab.</title>
        <authorList>
            <person name="Cheng T.H."/>
        </authorList>
    </citation>
    <scope>NUCLEOTIDE SEQUENCE [LARGE SCALE GENOMIC DNA]</scope>
    <source>
        <strain evidence="2 3">HSC6</strain>
    </source>
</reference>
<organism evidence="2 3">
    <name type="scientific">Photobacterium rosenbergii</name>
    <dbReference type="NCBI Taxonomy" id="294936"/>
    <lineage>
        <taxon>Bacteria</taxon>
        <taxon>Pseudomonadati</taxon>
        <taxon>Pseudomonadota</taxon>
        <taxon>Gammaproteobacteria</taxon>
        <taxon>Vibrionales</taxon>
        <taxon>Vibrionaceae</taxon>
        <taxon>Photobacterium</taxon>
    </lineage>
</organism>
<proteinExistence type="predicted"/>
<evidence type="ECO:0008006" key="4">
    <source>
        <dbReference type="Google" id="ProtNLM"/>
    </source>
</evidence>
<dbReference type="InterPro" id="IPR043502">
    <property type="entry name" value="DNA/RNA_pol_sf"/>
</dbReference>
<feature type="region of interest" description="Disordered" evidence="1">
    <location>
        <begin position="1"/>
        <end position="56"/>
    </location>
</feature>
<dbReference type="Proteomes" id="UP001186452">
    <property type="component" value="Unassembled WGS sequence"/>
</dbReference>
<name>A0ABU3ZLH4_9GAMM</name>
<protein>
    <recommendedName>
        <fullName evidence="4">DNA-directed DNA polymerase</fullName>
    </recommendedName>
</protein>
<dbReference type="RefSeq" id="WP_317523795.1">
    <property type="nucleotide sequence ID" value="NZ_JAWJZI010000009.1"/>
</dbReference>
<sequence length="900" mass="102098">MQEQANWNNAAETETVTGWHDAANDSEVVSSWENESVEGWEAEGSNDVTFESIQPRRPYDPKDNVFKLPRGLVTEAHPIVAIDTEYTASACGTENNILSYQFAIRFKGQMTTLILYPDNHRKGGRLDLDHCLVQAIEHAITEGVLECWPEMVIACAHFLRADLFNFNKAFSGVQEAVNSVRKTVVSLDKAYGVDVEKVSCRRIDKQPIKVWDSNRNSRHLLLQWYDTMLLCPNGKSLADVGELLGLSKLEIPAPYSIERMDEYLEADKAGFEAYALRDAEVAALHMERVIEFCASLGIKRVPFTIGGIAVKAFTETLSDPKAYRRLFGFEEVTKEIWPEGRNQPLTITSDVACDERLILEDFATRCYHGGRNESFVSGPTAEDTWNDFDAPSCYTSILIGLRQLDYDNMFMTHNLKELFGDKCALARVSFKFPAGTRFPSLPVRTESFGLIYPLEGVTYCTGHELEVAYNQGAEITVKQGFVVPWLNQASIFEPFMQWVRQQRLAHEKGSFDERLFKECGNSVYGKLAQGLRRKTSFEVESGLNKPLLPSTLTNPFFAAYTTGLARALMSEMLNGVPSHRTVVSVTTDGFLTDAELDEINLSGPISNRFRGFFHRIDPNGGEILELKHRASQLIAMKTRGQLTAKQSNGYAEVLAKAGVKTPKGETDPNAFMVNLYLNRVPGQLTDVSHLTSTREMFLGRKDMLMKEKESRLNLEPDWKRRLVSPRMQSVRNTEHIAFESMPFQNVDEMMFNRLRFDRWRLNHCLKTMDDWHNLEDRMAMAEALSEAKLTKVRIKAEERSDELMRRLFLRFYARKSHGLEGATLNANQLAKWLTDEGYVTKATAVRGAKRQKLVEAAVPITAHTLKLLGVIRSRFPEFNYEAMFRKSDLPLLRSFVELCS</sequence>
<comment type="caution">
    <text evidence="2">The sequence shown here is derived from an EMBL/GenBank/DDBJ whole genome shotgun (WGS) entry which is preliminary data.</text>
</comment>
<dbReference type="EMBL" id="JAWJZI010000009">
    <property type="protein sequence ID" value="MDV5170981.1"/>
    <property type="molecule type" value="Genomic_DNA"/>
</dbReference>